<dbReference type="EMBL" id="MT732443">
    <property type="protein sequence ID" value="QQO97062.1"/>
    <property type="molecule type" value="Genomic_DNA"/>
</dbReference>
<sequence length="47" mass="5840">MDMKLRKELRDFINWQIENDMLKNKLTIDYEVAETYLEQKQCNYNIP</sequence>
<reference evidence="1 2" key="1">
    <citation type="submission" date="2020-07" db="EMBL/GenBank/DDBJ databases">
        <title>Highly diverse flavobacterial phages as mortality factor during North Sea spring blooms.</title>
        <authorList>
            <person name="Bartlau N."/>
            <person name="Wichels A."/>
            <person name="Krohne G."/>
            <person name="Adriaenssens E.M."/>
            <person name="Heins A."/>
            <person name="Fuchs B.M."/>
            <person name="Amann R."/>
            <person name="Moraru C."/>
        </authorList>
    </citation>
    <scope>NUCLEOTIDE SEQUENCE [LARGE SCALE GENOMIC DNA]</scope>
</reference>
<keyword evidence="2" id="KW-1185">Reference proteome</keyword>
<proteinExistence type="predicted"/>
<organism evidence="1 2">
    <name type="scientific">Cellulophaga phage Nekkels_1</name>
    <dbReference type="NCBI Taxonomy" id="2745692"/>
    <lineage>
        <taxon>Viruses</taxon>
        <taxon>Duplodnaviria</taxon>
        <taxon>Heunggongvirae</taxon>
        <taxon>Uroviricota</taxon>
        <taxon>Caudoviricetes</taxon>
        <taxon>Assiduviridae</taxon>
        <taxon>Nekkelsvirus</taxon>
        <taxon>Nekkelsvirus Nekkels</taxon>
    </lineage>
</organism>
<evidence type="ECO:0000313" key="1">
    <source>
        <dbReference type="EMBL" id="QQO97062.1"/>
    </source>
</evidence>
<protein>
    <submittedName>
        <fullName evidence="1">Uncharacterized protein</fullName>
    </submittedName>
</protein>
<evidence type="ECO:0000313" key="2">
    <source>
        <dbReference type="Proteomes" id="UP000693689"/>
    </source>
</evidence>
<name>A0A8E4XXV0_9CAUD</name>
<dbReference type="Proteomes" id="UP000693689">
    <property type="component" value="Segment"/>
</dbReference>
<gene>
    <name evidence="1" type="ORF">Nekkels1_59</name>
</gene>
<accession>A0A8E4XXV0</accession>